<dbReference type="STRING" id="930146.SAMN05192533_101333"/>
<evidence type="ECO:0000313" key="2">
    <source>
        <dbReference type="Proteomes" id="UP000198553"/>
    </source>
</evidence>
<dbReference type="EMBL" id="FOBW01000001">
    <property type="protein sequence ID" value="SEM18400.1"/>
    <property type="molecule type" value="Genomic_DNA"/>
</dbReference>
<evidence type="ECO:0000313" key="1">
    <source>
        <dbReference type="EMBL" id="SEM18400.1"/>
    </source>
</evidence>
<dbReference type="RefSeq" id="WP_170843761.1">
    <property type="nucleotide sequence ID" value="NZ_FOBW01000001.1"/>
</dbReference>
<dbReference type="AlphaFoldDB" id="A0A1H7WA61"/>
<protein>
    <submittedName>
        <fullName evidence="1">Uncharacterized protein</fullName>
    </submittedName>
</protein>
<keyword evidence="2" id="KW-1185">Reference proteome</keyword>
<name>A0A1H7WA61_9BACI</name>
<accession>A0A1H7WA61</accession>
<reference evidence="2" key="1">
    <citation type="submission" date="2016-10" db="EMBL/GenBank/DDBJ databases">
        <authorList>
            <person name="Varghese N."/>
            <person name="Submissions S."/>
        </authorList>
    </citation>
    <scope>NUCLEOTIDE SEQUENCE [LARGE SCALE GENOMIC DNA]</scope>
    <source>
        <strain evidence="2">B48,IBRC-M 10115,DSM 25386,CECT 8001</strain>
    </source>
</reference>
<sequence>MDLNLFELEYMMHAKKTKLEKNIVIKEVYKQNKDNDENRKKYSVRVLGLEFRI</sequence>
<dbReference type="Proteomes" id="UP000198553">
    <property type="component" value="Unassembled WGS sequence"/>
</dbReference>
<gene>
    <name evidence="1" type="ORF">SAMN05192533_101333</name>
</gene>
<organism evidence="1 2">
    <name type="scientific">Mesobacillus persicus</name>
    <dbReference type="NCBI Taxonomy" id="930146"/>
    <lineage>
        <taxon>Bacteria</taxon>
        <taxon>Bacillati</taxon>
        <taxon>Bacillota</taxon>
        <taxon>Bacilli</taxon>
        <taxon>Bacillales</taxon>
        <taxon>Bacillaceae</taxon>
        <taxon>Mesobacillus</taxon>
    </lineage>
</organism>
<proteinExistence type="predicted"/>